<evidence type="ECO:0000256" key="1">
    <source>
        <dbReference type="SAM" id="SignalP"/>
    </source>
</evidence>
<dbReference type="Proteomes" id="UP001295444">
    <property type="component" value="Chromosome 06"/>
</dbReference>
<evidence type="ECO:0000313" key="3">
    <source>
        <dbReference type="Proteomes" id="UP001295444"/>
    </source>
</evidence>
<feature type="non-terminal residue" evidence="2">
    <location>
        <position position="1"/>
    </location>
</feature>
<keyword evidence="3" id="KW-1185">Reference proteome</keyword>
<reference evidence="2" key="1">
    <citation type="submission" date="2022-03" db="EMBL/GenBank/DDBJ databases">
        <authorList>
            <person name="Alioto T."/>
            <person name="Alioto T."/>
            <person name="Gomez Garrido J."/>
        </authorList>
    </citation>
    <scope>NUCLEOTIDE SEQUENCE</scope>
</reference>
<evidence type="ECO:0000313" key="2">
    <source>
        <dbReference type="EMBL" id="CAH2299118.1"/>
    </source>
</evidence>
<feature type="non-terminal residue" evidence="2">
    <location>
        <position position="50"/>
    </location>
</feature>
<dbReference type="EMBL" id="OW240917">
    <property type="protein sequence ID" value="CAH2299118.1"/>
    <property type="molecule type" value="Genomic_DNA"/>
</dbReference>
<proteinExistence type="predicted"/>
<dbReference type="AlphaFoldDB" id="A0AAD1WC31"/>
<keyword evidence="1" id="KW-0732">Signal</keyword>
<feature type="signal peptide" evidence="1">
    <location>
        <begin position="1"/>
        <end position="15"/>
    </location>
</feature>
<feature type="chain" id="PRO_5042040651" evidence="1">
    <location>
        <begin position="16"/>
        <end position="50"/>
    </location>
</feature>
<organism evidence="2 3">
    <name type="scientific">Pelobates cultripes</name>
    <name type="common">Western spadefoot toad</name>
    <dbReference type="NCBI Taxonomy" id="61616"/>
    <lineage>
        <taxon>Eukaryota</taxon>
        <taxon>Metazoa</taxon>
        <taxon>Chordata</taxon>
        <taxon>Craniata</taxon>
        <taxon>Vertebrata</taxon>
        <taxon>Euteleostomi</taxon>
        <taxon>Amphibia</taxon>
        <taxon>Batrachia</taxon>
        <taxon>Anura</taxon>
        <taxon>Pelobatoidea</taxon>
        <taxon>Pelobatidae</taxon>
        <taxon>Pelobates</taxon>
    </lineage>
</organism>
<protein>
    <submittedName>
        <fullName evidence="2">Uncharacterized protein</fullName>
    </submittedName>
</protein>
<sequence length="50" mass="5642">VLLCVLFLCVTPCNSRTQNTLSECDLEITQSFQDYEYFMDGDIVIGGVFT</sequence>
<accession>A0AAD1WC31</accession>
<name>A0AAD1WC31_PELCU</name>
<gene>
    <name evidence="2" type="ORF">PECUL_23A058434</name>
</gene>